<sequence>MQTEPMTPRRRGRPRGSLKDTRPPAIKSLDRAIDVLERIGAGGTTLSLLAADLDESPSTLYRVLLTLEARDLVEFEEDGQIWHMGSGAFRLGSTFLRRTNLVDRARPILRRLMEETGETANLGVERGGQVLFLNQVETHAHIRAFFPPGTVSAMHASGIGKALLCTFDPARRDRILDAHPLERFTPRSLTDRAALIADLDRCAARGYAVDDEERNEGMRCIAAAVCDAQGEAVAGLSVSGPVARLADTDLPRLTEAVREAAAQLTRAIGGIAQAR</sequence>
<dbReference type="NCBIfam" id="NF045644">
    <property type="entry name" value="TransRegBhcR"/>
    <property type="match status" value="1"/>
</dbReference>
<dbReference type="PANTHER" id="PTHR30136">
    <property type="entry name" value="HELIX-TURN-HELIX TRANSCRIPTIONAL REGULATOR, ICLR FAMILY"/>
    <property type="match status" value="1"/>
</dbReference>
<keyword evidence="3" id="KW-0804">Transcription</keyword>
<evidence type="ECO:0000313" key="8">
    <source>
        <dbReference type="Proteomes" id="UP000221860"/>
    </source>
</evidence>
<feature type="domain" description="HTH iclR-type" evidence="5">
    <location>
        <begin position="26"/>
        <end position="86"/>
    </location>
</feature>
<evidence type="ECO:0000256" key="3">
    <source>
        <dbReference type="ARBA" id="ARBA00023163"/>
    </source>
</evidence>
<accession>A0A2G1MFW3</accession>
<feature type="domain" description="IclR-ED" evidence="6">
    <location>
        <begin position="87"/>
        <end position="270"/>
    </location>
</feature>
<dbReference type="GO" id="GO:0003700">
    <property type="term" value="F:DNA-binding transcription factor activity"/>
    <property type="evidence" value="ECO:0007669"/>
    <property type="project" value="TreeGrafter"/>
</dbReference>
<reference evidence="7 8" key="1">
    <citation type="submission" date="2017-08" db="EMBL/GenBank/DDBJ databases">
        <title>Draft Genome Sequence of Loktanella cinnabarina Strain XM1, Isolated from Coastal Surface Water.</title>
        <authorList>
            <person name="Ma R."/>
            <person name="Wang J."/>
            <person name="Wang Q."/>
            <person name="Ma Z."/>
            <person name="Li J."/>
            <person name="Chen L."/>
        </authorList>
    </citation>
    <scope>NUCLEOTIDE SEQUENCE [LARGE SCALE GENOMIC DNA]</scope>
    <source>
        <strain evidence="7 8">XM1</strain>
    </source>
</reference>
<evidence type="ECO:0000259" key="5">
    <source>
        <dbReference type="PROSITE" id="PS51077"/>
    </source>
</evidence>
<dbReference type="PANTHER" id="PTHR30136:SF24">
    <property type="entry name" value="HTH-TYPE TRANSCRIPTIONAL REPRESSOR ALLR"/>
    <property type="match status" value="1"/>
</dbReference>
<dbReference type="EMBL" id="NQWH01000012">
    <property type="protein sequence ID" value="PHP27649.1"/>
    <property type="molecule type" value="Genomic_DNA"/>
</dbReference>
<dbReference type="SMART" id="SM00346">
    <property type="entry name" value="HTH_ICLR"/>
    <property type="match status" value="1"/>
</dbReference>
<dbReference type="SUPFAM" id="SSF46785">
    <property type="entry name" value="Winged helix' DNA-binding domain"/>
    <property type="match status" value="1"/>
</dbReference>
<protein>
    <submittedName>
        <fullName evidence="7">IclR family transcriptional regulator</fullName>
    </submittedName>
</protein>
<proteinExistence type="predicted"/>
<dbReference type="GO" id="GO:0045892">
    <property type="term" value="P:negative regulation of DNA-templated transcription"/>
    <property type="evidence" value="ECO:0007669"/>
    <property type="project" value="TreeGrafter"/>
</dbReference>
<comment type="caution">
    <text evidence="7">The sequence shown here is derived from an EMBL/GenBank/DDBJ whole genome shotgun (WGS) entry which is preliminary data.</text>
</comment>
<dbReference type="GO" id="GO:0003677">
    <property type="term" value="F:DNA binding"/>
    <property type="evidence" value="ECO:0007669"/>
    <property type="project" value="UniProtKB-KW"/>
</dbReference>
<dbReference type="InterPro" id="IPR014757">
    <property type="entry name" value="Tscrpt_reg_IclR_C"/>
</dbReference>
<feature type="region of interest" description="Disordered" evidence="4">
    <location>
        <begin position="1"/>
        <end position="23"/>
    </location>
</feature>
<dbReference type="InterPro" id="IPR029016">
    <property type="entry name" value="GAF-like_dom_sf"/>
</dbReference>
<dbReference type="OrthoDB" id="9807558at2"/>
<dbReference type="InterPro" id="IPR005471">
    <property type="entry name" value="Tscrpt_reg_IclR_N"/>
</dbReference>
<evidence type="ECO:0000259" key="6">
    <source>
        <dbReference type="PROSITE" id="PS51078"/>
    </source>
</evidence>
<dbReference type="InterPro" id="IPR050707">
    <property type="entry name" value="HTH_MetabolicPath_Reg"/>
</dbReference>
<evidence type="ECO:0000256" key="4">
    <source>
        <dbReference type="SAM" id="MobiDB-lite"/>
    </source>
</evidence>
<dbReference type="InterPro" id="IPR036390">
    <property type="entry name" value="WH_DNA-bd_sf"/>
</dbReference>
<evidence type="ECO:0000313" key="7">
    <source>
        <dbReference type="EMBL" id="PHP27649.1"/>
    </source>
</evidence>
<gene>
    <name evidence="7" type="ORF">CJ301_09625</name>
</gene>
<dbReference type="PROSITE" id="PS51077">
    <property type="entry name" value="HTH_ICLR"/>
    <property type="match status" value="1"/>
</dbReference>
<dbReference type="Pfam" id="PF01614">
    <property type="entry name" value="IclR_C"/>
    <property type="match status" value="1"/>
</dbReference>
<evidence type="ECO:0000256" key="1">
    <source>
        <dbReference type="ARBA" id="ARBA00023015"/>
    </source>
</evidence>
<keyword evidence="2" id="KW-0238">DNA-binding</keyword>
<keyword evidence="8" id="KW-1185">Reference proteome</keyword>
<dbReference type="SUPFAM" id="SSF55781">
    <property type="entry name" value="GAF domain-like"/>
    <property type="match status" value="1"/>
</dbReference>
<dbReference type="PROSITE" id="PS51078">
    <property type="entry name" value="ICLR_ED"/>
    <property type="match status" value="1"/>
</dbReference>
<dbReference type="AlphaFoldDB" id="A0A2G1MFW3"/>
<dbReference type="InterPro" id="IPR054844">
    <property type="entry name" value="TransRegBhcR"/>
</dbReference>
<name>A0A2G1MFW3_9RHOB</name>
<keyword evidence="1" id="KW-0805">Transcription regulation</keyword>
<dbReference type="Pfam" id="PF09339">
    <property type="entry name" value="HTH_IclR"/>
    <property type="match status" value="1"/>
</dbReference>
<dbReference type="Gene3D" id="3.30.450.40">
    <property type="match status" value="1"/>
</dbReference>
<dbReference type="InterPro" id="IPR036388">
    <property type="entry name" value="WH-like_DNA-bd_sf"/>
</dbReference>
<dbReference type="Proteomes" id="UP000221860">
    <property type="component" value="Unassembled WGS sequence"/>
</dbReference>
<evidence type="ECO:0000256" key="2">
    <source>
        <dbReference type="ARBA" id="ARBA00023125"/>
    </source>
</evidence>
<dbReference type="Gene3D" id="1.10.10.10">
    <property type="entry name" value="Winged helix-like DNA-binding domain superfamily/Winged helix DNA-binding domain"/>
    <property type="match status" value="1"/>
</dbReference>
<organism evidence="7 8">
    <name type="scientific">Limimaricola cinnabarinus</name>
    <dbReference type="NCBI Taxonomy" id="1125964"/>
    <lineage>
        <taxon>Bacteria</taxon>
        <taxon>Pseudomonadati</taxon>
        <taxon>Pseudomonadota</taxon>
        <taxon>Alphaproteobacteria</taxon>
        <taxon>Rhodobacterales</taxon>
        <taxon>Paracoccaceae</taxon>
        <taxon>Limimaricola</taxon>
    </lineage>
</organism>